<reference evidence="3 4" key="1">
    <citation type="journal article" date="2012" name="PLoS ONE">
        <title>Sequence and analysis of the genome of the pathogenic yeast Candida orthopsilosis.</title>
        <authorList>
            <person name="Riccombeni A."/>
            <person name="Vidanes G."/>
            <person name="Proux-Wera E."/>
            <person name="Wolfe K.H."/>
            <person name="Butler G."/>
        </authorList>
    </citation>
    <scope>NUCLEOTIDE SEQUENCE [LARGE SCALE GENOMIC DNA]</scope>
    <source>
        <strain evidence="3 4">Co 90-125</strain>
    </source>
</reference>
<evidence type="ECO:0000256" key="1">
    <source>
        <dbReference type="SAM" id="Coils"/>
    </source>
</evidence>
<accession>H8X6M4</accession>
<dbReference type="AlphaFoldDB" id="H8X6M4"/>
<dbReference type="KEGG" id="cot:CORT_0E00450"/>
<dbReference type="RefSeq" id="XP_003869768.1">
    <property type="nucleotide sequence ID" value="XM_003869719.1"/>
</dbReference>
<dbReference type="Proteomes" id="UP000005018">
    <property type="component" value="Chromosome 5"/>
</dbReference>
<gene>
    <name evidence="3" type="ORF">CORT_0E00450</name>
</gene>
<dbReference type="HOGENOM" id="CLU_672679_0_0_1"/>
<dbReference type="GeneID" id="14541233"/>
<protein>
    <submittedName>
        <fullName evidence="3">Uncharacterized protein</fullName>
    </submittedName>
</protein>
<dbReference type="OrthoDB" id="10630364at2759"/>
<dbReference type="EMBL" id="HE681723">
    <property type="protein sequence ID" value="CCG23635.1"/>
    <property type="molecule type" value="Genomic_DNA"/>
</dbReference>
<feature type="compositionally biased region" description="Polar residues" evidence="2">
    <location>
        <begin position="308"/>
        <end position="329"/>
    </location>
</feature>
<name>H8X6M4_CANO9</name>
<keyword evidence="1" id="KW-0175">Coiled coil</keyword>
<proteinExistence type="predicted"/>
<keyword evidence="4" id="KW-1185">Reference proteome</keyword>
<feature type="region of interest" description="Disordered" evidence="2">
    <location>
        <begin position="130"/>
        <end position="157"/>
    </location>
</feature>
<evidence type="ECO:0000313" key="3">
    <source>
        <dbReference type="EMBL" id="CCG23635.1"/>
    </source>
</evidence>
<feature type="coiled-coil region" evidence="1">
    <location>
        <begin position="75"/>
        <end position="102"/>
    </location>
</feature>
<feature type="compositionally biased region" description="Polar residues" evidence="2">
    <location>
        <begin position="130"/>
        <end position="142"/>
    </location>
</feature>
<organism evidence="3 4">
    <name type="scientific">Candida orthopsilosis (strain 90-125)</name>
    <name type="common">Yeast</name>
    <dbReference type="NCBI Taxonomy" id="1136231"/>
    <lineage>
        <taxon>Eukaryota</taxon>
        <taxon>Fungi</taxon>
        <taxon>Dikarya</taxon>
        <taxon>Ascomycota</taxon>
        <taxon>Saccharomycotina</taxon>
        <taxon>Pichiomycetes</taxon>
        <taxon>Debaryomycetaceae</taxon>
        <taxon>Candida/Lodderomyces clade</taxon>
        <taxon>Candida</taxon>
    </lineage>
</organism>
<sequence length="409" mass="46353">MDVPAFMSGRNIQHSCYCFSCIATPPNIYKKLMHKDVLSIPFKPQLATPDLSPRTEEVNLCGIDSQADVCYADAVAQLSDKVSNMQAALETLQRRIKQLERGNTINSPDIHRANWSSYPALEPIALQVGTGTQSENPPTSEVFQVKPPISSPPQWPVKQPGKILERIKYFELLHQTQEVLKNQRQLSNLKIKSFMKHDEKVKAHKKSVPKCDAKGSESQSNLEPKNTHTAEERFEKLEIAVEMLQQRLNKSDLIQKELEVEPELQSTIRVRVKRAPLEHEREKCYDDLDHVIAPLQVKAYYKKHSKESIGSITGNSPTRNNTSFSNTPDAQPPPQIQPYLQKTGFTRQRKVGYKCNTRAKRKRKGSVRKSRINSTGSTQVLDARDQSFNYTLSVSLVTAMIIMALLISY</sequence>
<evidence type="ECO:0000256" key="2">
    <source>
        <dbReference type="SAM" id="MobiDB-lite"/>
    </source>
</evidence>
<evidence type="ECO:0000313" key="4">
    <source>
        <dbReference type="Proteomes" id="UP000005018"/>
    </source>
</evidence>
<feature type="region of interest" description="Disordered" evidence="2">
    <location>
        <begin position="201"/>
        <end position="228"/>
    </location>
</feature>
<feature type="region of interest" description="Disordered" evidence="2">
    <location>
        <begin position="306"/>
        <end position="343"/>
    </location>
</feature>